<dbReference type="GO" id="GO:0005737">
    <property type="term" value="C:cytoplasm"/>
    <property type="evidence" value="ECO:0007669"/>
    <property type="project" value="TreeGrafter"/>
</dbReference>
<dbReference type="PANTHER" id="PTHR14950:SF49">
    <property type="entry name" value="RIBONUCLEASE 3-LIKE PROTEIN 2-RELATED"/>
    <property type="match status" value="1"/>
</dbReference>
<evidence type="ECO:0000256" key="4">
    <source>
        <dbReference type="ARBA" id="ARBA00022723"/>
    </source>
</evidence>
<dbReference type="Gene3D" id="1.10.1520.10">
    <property type="entry name" value="Ribonuclease III domain"/>
    <property type="match status" value="1"/>
</dbReference>
<dbReference type="AlphaFoldDB" id="A0AAX6GYU1"/>
<feature type="domain" description="DRBM" evidence="11">
    <location>
        <begin position="214"/>
        <end position="277"/>
    </location>
</feature>
<evidence type="ECO:0000259" key="12">
    <source>
        <dbReference type="PROSITE" id="PS50142"/>
    </source>
</evidence>
<dbReference type="SUPFAM" id="SSF69065">
    <property type="entry name" value="RNase III domain-like"/>
    <property type="match status" value="1"/>
</dbReference>
<sequence length="378" mass="41625">MKKSRGSRASSISSPCPSLPPLPPPPSPPMSSDEDPMPAAVAEVEDLLGYRFSDASLIAEALTHSSDAEHASYQRLEFVGDAALGLAFTNYFYLTNPSLGPGQLSVLRAANISTEKLARVAVRHGLYRFLRRNSPKLDQMVEEFTMVVKREIEEDFDGLPYGGSLVKAPKVLADVVESIAAAVYVDCGFNLEKLWKVFRGILEPIITVGTWDEQPVTSLYEYCQKKGKSVDFKNWRKGSLNITNVFVDGELLGIGSSEQKLIAKLNAARDALLNLSSSEPIEMETDANMCSSLANGAREEKDCSKQKLYELCTKKHWPKPVYSIIEKDEGPSHDKKFICSVRVVTSEEDYIAVGDLKSRVKDSESSAASKMLCQISIQ</sequence>
<keyword evidence="7" id="KW-0460">Magnesium</keyword>
<dbReference type="PROSITE" id="PS50142">
    <property type="entry name" value="RNASE_3_2"/>
    <property type="match status" value="1"/>
</dbReference>
<dbReference type="GO" id="GO:0046872">
    <property type="term" value="F:metal ion binding"/>
    <property type="evidence" value="ECO:0007669"/>
    <property type="project" value="UniProtKB-KW"/>
</dbReference>
<dbReference type="CDD" id="cd00593">
    <property type="entry name" value="RIBOc"/>
    <property type="match status" value="1"/>
</dbReference>
<dbReference type="GO" id="GO:0005634">
    <property type="term" value="C:nucleus"/>
    <property type="evidence" value="ECO:0007669"/>
    <property type="project" value="TreeGrafter"/>
</dbReference>
<comment type="cofactor">
    <cofactor evidence="2">
        <name>Mg(2+)</name>
        <dbReference type="ChEBI" id="CHEBI:18420"/>
    </cofactor>
</comment>
<keyword evidence="8 9" id="KW-0694">RNA-binding</keyword>
<keyword evidence="4" id="KW-0479">Metal-binding</keyword>
<dbReference type="FunFam" id="1.10.1520.10:FF:000004">
    <property type="entry name" value="Endoribonuclease dicer-like 1"/>
    <property type="match status" value="1"/>
</dbReference>
<evidence type="ECO:0000256" key="10">
    <source>
        <dbReference type="SAM" id="MobiDB-lite"/>
    </source>
</evidence>
<gene>
    <name evidence="13" type="ORF">M6B38_338400</name>
</gene>
<evidence type="ECO:0000256" key="1">
    <source>
        <dbReference type="ARBA" id="ARBA00001936"/>
    </source>
</evidence>
<dbReference type="InterPro" id="IPR014720">
    <property type="entry name" value="dsRBD_dom"/>
</dbReference>
<evidence type="ECO:0000256" key="8">
    <source>
        <dbReference type="ARBA" id="ARBA00022884"/>
    </source>
</evidence>
<dbReference type="PANTHER" id="PTHR14950">
    <property type="entry name" value="DICER-RELATED"/>
    <property type="match status" value="1"/>
</dbReference>
<reference evidence="13" key="1">
    <citation type="journal article" date="2023" name="GigaByte">
        <title>Genome assembly of the bearded iris, Iris pallida Lam.</title>
        <authorList>
            <person name="Bruccoleri R.E."/>
            <person name="Oakeley E.J."/>
            <person name="Faust A.M.E."/>
            <person name="Altorfer M."/>
            <person name="Dessus-Babus S."/>
            <person name="Burckhardt D."/>
            <person name="Oertli M."/>
            <person name="Naumann U."/>
            <person name="Petersen F."/>
            <person name="Wong J."/>
        </authorList>
    </citation>
    <scope>NUCLEOTIDE SEQUENCE</scope>
    <source>
        <strain evidence="13">GSM-AAB239-AS_SAM_17_03QT</strain>
    </source>
</reference>
<comment type="caution">
    <text evidence="13">The sequence shown here is derived from an EMBL/GenBank/DDBJ whole genome shotgun (WGS) entry which is preliminary data.</text>
</comment>
<dbReference type="Gene3D" id="3.30.160.20">
    <property type="match status" value="2"/>
</dbReference>
<evidence type="ECO:0000256" key="6">
    <source>
        <dbReference type="ARBA" id="ARBA00022801"/>
    </source>
</evidence>
<dbReference type="GO" id="GO:0003723">
    <property type="term" value="F:RNA binding"/>
    <property type="evidence" value="ECO:0007669"/>
    <property type="project" value="UniProtKB-UniRule"/>
</dbReference>
<dbReference type="Pfam" id="PF00636">
    <property type="entry name" value="Ribonuclease_3"/>
    <property type="match status" value="1"/>
</dbReference>
<dbReference type="SMART" id="SM00535">
    <property type="entry name" value="RIBOc"/>
    <property type="match status" value="1"/>
</dbReference>
<dbReference type="EMBL" id="JANAVB010014797">
    <property type="protein sequence ID" value="KAJ6833703.1"/>
    <property type="molecule type" value="Genomic_DNA"/>
</dbReference>
<dbReference type="CDD" id="cd10845">
    <property type="entry name" value="DSRM_RNAse_III_family"/>
    <property type="match status" value="1"/>
</dbReference>
<organism evidence="13 14">
    <name type="scientific">Iris pallida</name>
    <name type="common">Sweet iris</name>
    <dbReference type="NCBI Taxonomy" id="29817"/>
    <lineage>
        <taxon>Eukaryota</taxon>
        <taxon>Viridiplantae</taxon>
        <taxon>Streptophyta</taxon>
        <taxon>Embryophyta</taxon>
        <taxon>Tracheophyta</taxon>
        <taxon>Spermatophyta</taxon>
        <taxon>Magnoliopsida</taxon>
        <taxon>Liliopsida</taxon>
        <taxon>Asparagales</taxon>
        <taxon>Iridaceae</taxon>
        <taxon>Iridoideae</taxon>
        <taxon>Irideae</taxon>
        <taxon>Iris</taxon>
    </lineage>
</organism>
<dbReference type="SMART" id="SM00358">
    <property type="entry name" value="DSRM"/>
    <property type="match status" value="2"/>
</dbReference>
<protein>
    <submittedName>
        <fullName evidence="13">Ribonuclease 3-like protein 2</fullName>
    </submittedName>
</protein>
<name>A0AAX6GYU1_IRIPA</name>
<evidence type="ECO:0000313" key="13">
    <source>
        <dbReference type="EMBL" id="KAJ6833703.1"/>
    </source>
</evidence>
<evidence type="ECO:0000313" key="14">
    <source>
        <dbReference type="Proteomes" id="UP001140949"/>
    </source>
</evidence>
<dbReference type="GO" id="GO:0030422">
    <property type="term" value="P:siRNA processing"/>
    <property type="evidence" value="ECO:0007669"/>
    <property type="project" value="TreeGrafter"/>
</dbReference>
<dbReference type="PROSITE" id="PS50137">
    <property type="entry name" value="DS_RBD"/>
    <property type="match status" value="2"/>
</dbReference>
<dbReference type="SUPFAM" id="SSF54768">
    <property type="entry name" value="dsRNA-binding domain-like"/>
    <property type="match status" value="2"/>
</dbReference>
<evidence type="ECO:0000256" key="9">
    <source>
        <dbReference type="PROSITE-ProRule" id="PRU00266"/>
    </source>
</evidence>
<dbReference type="GO" id="GO:0004525">
    <property type="term" value="F:ribonuclease III activity"/>
    <property type="evidence" value="ECO:0007669"/>
    <property type="project" value="InterPro"/>
</dbReference>
<evidence type="ECO:0000256" key="7">
    <source>
        <dbReference type="ARBA" id="ARBA00022842"/>
    </source>
</evidence>
<feature type="domain" description="DRBM" evidence="11">
    <location>
        <begin position="303"/>
        <end position="377"/>
    </location>
</feature>
<reference evidence="13" key="2">
    <citation type="submission" date="2023-04" db="EMBL/GenBank/DDBJ databases">
        <authorList>
            <person name="Bruccoleri R.E."/>
            <person name="Oakeley E.J."/>
            <person name="Faust A.-M."/>
            <person name="Dessus-Babus S."/>
            <person name="Altorfer M."/>
            <person name="Burckhardt D."/>
            <person name="Oertli M."/>
            <person name="Naumann U."/>
            <person name="Petersen F."/>
            <person name="Wong J."/>
        </authorList>
    </citation>
    <scope>NUCLEOTIDE SEQUENCE</scope>
    <source>
        <strain evidence="13">GSM-AAB239-AS_SAM_17_03QT</strain>
        <tissue evidence="13">Leaf</tissue>
    </source>
</reference>
<keyword evidence="5" id="KW-0255">Endonuclease</keyword>
<feature type="compositionally biased region" description="Pro residues" evidence="10">
    <location>
        <begin position="17"/>
        <end position="29"/>
    </location>
</feature>
<keyword evidence="3" id="KW-0540">Nuclease</keyword>
<feature type="region of interest" description="Disordered" evidence="10">
    <location>
        <begin position="1"/>
        <end position="36"/>
    </location>
</feature>
<evidence type="ECO:0000256" key="5">
    <source>
        <dbReference type="ARBA" id="ARBA00022759"/>
    </source>
</evidence>
<accession>A0AAX6GYU1</accession>
<proteinExistence type="predicted"/>
<dbReference type="InterPro" id="IPR000999">
    <property type="entry name" value="RNase_III_dom"/>
</dbReference>
<dbReference type="Pfam" id="PF00035">
    <property type="entry name" value="dsrm"/>
    <property type="match status" value="2"/>
</dbReference>
<dbReference type="PROSITE" id="PS00517">
    <property type="entry name" value="RNASE_3_1"/>
    <property type="match status" value="1"/>
</dbReference>
<dbReference type="InterPro" id="IPR036389">
    <property type="entry name" value="RNase_III_sf"/>
</dbReference>
<keyword evidence="6" id="KW-0378">Hydrolase</keyword>
<comment type="cofactor">
    <cofactor evidence="1">
        <name>Mn(2+)</name>
        <dbReference type="ChEBI" id="CHEBI:29035"/>
    </cofactor>
</comment>
<evidence type="ECO:0000256" key="2">
    <source>
        <dbReference type="ARBA" id="ARBA00001946"/>
    </source>
</evidence>
<evidence type="ECO:0000256" key="3">
    <source>
        <dbReference type="ARBA" id="ARBA00022722"/>
    </source>
</evidence>
<feature type="domain" description="RNase III" evidence="12">
    <location>
        <begin position="41"/>
        <end position="188"/>
    </location>
</feature>
<dbReference type="Proteomes" id="UP001140949">
    <property type="component" value="Unassembled WGS sequence"/>
</dbReference>
<evidence type="ECO:0000259" key="11">
    <source>
        <dbReference type="PROSITE" id="PS50137"/>
    </source>
</evidence>
<keyword evidence="14" id="KW-1185">Reference proteome</keyword>